<evidence type="ECO:0000313" key="3">
    <source>
        <dbReference type="Proteomes" id="UP000239757"/>
    </source>
</evidence>
<reference evidence="2 3" key="1">
    <citation type="submission" date="2015-01" db="EMBL/GenBank/DDBJ databases">
        <title>Genome of allotetraploid Gossypium barbadense reveals genomic plasticity and fiber elongation in cotton evolution.</title>
        <authorList>
            <person name="Chen X."/>
            <person name="Liu X."/>
            <person name="Zhao B."/>
            <person name="Zheng H."/>
            <person name="Hu Y."/>
            <person name="Lu G."/>
            <person name="Yang C."/>
            <person name="Chen J."/>
            <person name="Shan C."/>
            <person name="Zhang L."/>
            <person name="Zhou Y."/>
            <person name="Wang L."/>
            <person name="Guo W."/>
            <person name="Bai Y."/>
            <person name="Ruan J."/>
            <person name="Shangguan X."/>
            <person name="Mao Y."/>
            <person name="Jiang J."/>
            <person name="Zhu Y."/>
            <person name="Lei J."/>
            <person name="Kang H."/>
            <person name="Chen S."/>
            <person name="He X."/>
            <person name="Wang R."/>
            <person name="Wang Y."/>
            <person name="Chen J."/>
            <person name="Wang L."/>
            <person name="Yu S."/>
            <person name="Wang B."/>
            <person name="Wei J."/>
            <person name="Song S."/>
            <person name="Lu X."/>
            <person name="Gao Z."/>
            <person name="Gu W."/>
            <person name="Deng X."/>
            <person name="Ma D."/>
            <person name="Wang S."/>
            <person name="Liang W."/>
            <person name="Fang L."/>
            <person name="Cai C."/>
            <person name="Zhu X."/>
            <person name="Zhou B."/>
            <person name="Zhang Y."/>
            <person name="Chen Z."/>
            <person name="Xu S."/>
            <person name="Zhu R."/>
            <person name="Wang S."/>
            <person name="Zhang T."/>
            <person name="Zhao G."/>
        </authorList>
    </citation>
    <scope>NUCLEOTIDE SEQUENCE [LARGE SCALE GENOMIC DNA]</scope>
    <source>
        <strain evidence="3">cv. Xinhai21</strain>
        <tissue evidence="2">Leaf</tissue>
    </source>
</reference>
<name>A0A2P5YLK9_GOSBA</name>
<dbReference type="AlphaFoldDB" id="A0A2P5YLK9"/>
<sequence>MWMELWICLVVLQQLELLLETNGLTGFWDLDAMLVSSELQAKMEAIADGFHVIWDQGYRSVELECYNLGAINILQTHEPMEHSLRDPWCRIHGSGEQSFNMCLERRTGLQILLRKAAVE</sequence>
<organism evidence="2 3">
    <name type="scientific">Gossypium barbadense</name>
    <name type="common">Sea Island cotton</name>
    <name type="synonym">Hibiscus barbadensis</name>
    <dbReference type="NCBI Taxonomy" id="3634"/>
    <lineage>
        <taxon>Eukaryota</taxon>
        <taxon>Viridiplantae</taxon>
        <taxon>Streptophyta</taxon>
        <taxon>Embryophyta</taxon>
        <taxon>Tracheophyta</taxon>
        <taxon>Spermatophyta</taxon>
        <taxon>Magnoliopsida</taxon>
        <taxon>eudicotyledons</taxon>
        <taxon>Gunneridae</taxon>
        <taxon>Pentapetalae</taxon>
        <taxon>rosids</taxon>
        <taxon>malvids</taxon>
        <taxon>Malvales</taxon>
        <taxon>Malvaceae</taxon>
        <taxon>Malvoideae</taxon>
        <taxon>Gossypium</taxon>
    </lineage>
</organism>
<accession>A0A2P5YLK9</accession>
<gene>
    <name evidence="2" type="ORF">GOBAR_AA04101</name>
</gene>
<dbReference type="EMBL" id="KZ663026">
    <property type="protein sequence ID" value="PPS16476.1"/>
    <property type="molecule type" value="Genomic_DNA"/>
</dbReference>
<dbReference type="Proteomes" id="UP000239757">
    <property type="component" value="Unassembled WGS sequence"/>
</dbReference>
<protein>
    <recommendedName>
        <fullName evidence="4">RNase H type-1 domain-containing protein</fullName>
    </recommendedName>
</protein>
<feature type="signal peptide" evidence="1">
    <location>
        <begin position="1"/>
        <end position="23"/>
    </location>
</feature>
<proteinExistence type="predicted"/>
<evidence type="ECO:0008006" key="4">
    <source>
        <dbReference type="Google" id="ProtNLM"/>
    </source>
</evidence>
<keyword evidence="1" id="KW-0732">Signal</keyword>
<feature type="chain" id="PRO_5015186035" description="RNase H type-1 domain-containing protein" evidence="1">
    <location>
        <begin position="24"/>
        <end position="119"/>
    </location>
</feature>
<evidence type="ECO:0000313" key="2">
    <source>
        <dbReference type="EMBL" id="PPS16476.1"/>
    </source>
</evidence>
<evidence type="ECO:0000256" key="1">
    <source>
        <dbReference type="SAM" id="SignalP"/>
    </source>
</evidence>